<dbReference type="AlphaFoldDB" id="A0AA85JJ04"/>
<feature type="compositionally biased region" description="Polar residues" evidence="1">
    <location>
        <begin position="42"/>
        <end position="52"/>
    </location>
</feature>
<evidence type="ECO:0000313" key="2">
    <source>
        <dbReference type="Proteomes" id="UP000050795"/>
    </source>
</evidence>
<evidence type="ECO:0000256" key="1">
    <source>
        <dbReference type="SAM" id="MobiDB-lite"/>
    </source>
</evidence>
<reference evidence="3" key="2">
    <citation type="submission" date="2023-11" db="UniProtKB">
        <authorList>
            <consortium name="WormBaseParasite"/>
        </authorList>
    </citation>
    <scope>IDENTIFICATION</scope>
</reference>
<feature type="region of interest" description="Disordered" evidence="1">
    <location>
        <begin position="17"/>
        <end position="61"/>
    </location>
</feature>
<proteinExistence type="predicted"/>
<sequence>MSHTLEDLLVEAKKKNCQKKQAGIGEKTPGKQIEDGGDENNQRTAKTTSRSIHNQRERFGRDHFLHLSGEHGSHLRQSERIKISKPGGFGRVRYAFINLKPVWKSSTFRQHERQDSDFQQKCEVSHSILLHGSKTCTVSVMKMISNKLL</sequence>
<dbReference type="WBParaSite" id="TREG1_24180.1">
    <property type="protein sequence ID" value="TREG1_24180.1"/>
    <property type="gene ID" value="TREG1_24180"/>
</dbReference>
<evidence type="ECO:0000313" key="3">
    <source>
        <dbReference type="WBParaSite" id="TREG1_24180.1"/>
    </source>
</evidence>
<keyword evidence="2" id="KW-1185">Reference proteome</keyword>
<protein>
    <submittedName>
        <fullName evidence="3">Uncharacterized protein</fullName>
    </submittedName>
</protein>
<name>A0AA85JJ04_TRIRE</name>
<accession>A0AA85JJ04</accession>
<organism evidence="2 3">
    <name type="scientific">Trichobilharzia regenti</name>
    <name type="common">Nasal bird schistosome</name>
    <dbReference type="NCBI Taxonomy" id="157069"/>
    <lineage>
        <taxon>Eukaryota</taxon>
        <taxon>Metazoa</taxon>
        <taxon>Spiralia</taxon>
        <taxon>Lophotrochozoa</taxon>
        <taxon>Platyhelminthes</taxon>
        <taxon>Trematoda</taxon>
        <taxon>Digenea</taxon>
        <taxon>Strigeidida</taxon>
        <taxon>Schistosomatoidea</taxon>
        <taxon>Schistosomatidae</taxon>
        <taxon>Trichobilharzia</taxon>
    </lineage>
</organism>
<dbReference type="Proteomes" id="UP000050795">
    <property type="component" value="Unassembled WGS sequence"/>
</dbReference>
<reference evidence="2" key="1">
    <citation type="submission" date="2022-06" db="EMBL/GenBank/DDBJ databases">
        <authorList>
            <person name="Berger JAMES D."/>
            <person name="Berger JAMES D."/>
        </authorList>
    </citation>
    <scope>NUCLEOTIDE SEQUENCE [LARGE SCALE GENOMIC DNA]</scope>
</reference>